<evidence type="ECO:0000313" key="2">
    <source>
        <dbReference type="EMBL" id="TAA31120.1"/>
    </source>
</evidence>
<sequence>MSIDSVRAFFQQHALEVEVIEHAQSTATVAMAAEALGVTPGQIAKTLALGLDDALLLLVMAGDARLDNQKFKAAFGTKPRMLPPEQTLALTGHPVGGVCPFGLAGPARICCDVSLQAHALVYPAAGSPNSAVCLAPTRLADLVQAQWVDVGKA</sequence>
<dbReference type="Gene3D" id="3.90.960.10">
    <property type="entry name" value="YbaK/aminoacyl-tRNA synthetase-associated domain"/>
    <property type="match status" value="1"/>
</dbReference>
<dbReference type="PANTHER" id="PTHR30411">
    <property type="entry name" value="CYTOPLASMIC PROTEIN"/>
    <property type="match status" value="1"/>
</dbReference>
<gene>
    <name evidence="2" type="ORF">EA661_05930</name>
</gene>
<dbReference type="SUPFAM" id="SSF55826">
    <property type="entry name" value="YbaK/ProRS associated domain"/>
    <property type="match status" value="1"/>
</dbReference>
<name>A0A4Q8LKS0_9GAMM</name>
<proteinExistence type="predicted"/>
<organism evidence="2 3">
    <name type="scientific">Pseudoxanthomonas winnipegensis</name>
    <dbReference type="NCBI Taxonomy" id="2480810"/>
    <lineage>
        <taxon>Bacteria</taxon>
        <taxon>Pseudomonadati</taxon>
        <taxon>Pseudomonadota</taxon>
        <taxon>Gammaproteobacteria</taxon>
        <taxon>Lysobacterales</taxon>
        <taxon>Lysobacteraceae</taxon>
        <taxon>Pseudoxanthomonas</taxon>
    </lineage>
</organism>
<dbReference type="RefSeq" id="WP_130516718.1">
    <property type="nucleotide sequence ID" value="NZ_SHMA01000004.1"/>
</dbReference>
<dbReference type="PANTHER" id="PTHR30411:SF1">
    <property type="entry name" value="CYTOPLASMIC PROTEIN"/>
    <property type="match status" value="1"/>
</dbReference>
<feature type="domain" description="YbaK/aminoacyl-tRNA synthetase-associated" evidence="1">
    <location>
        <begin position="25"/>
        <end position="142"/>
    </location>
</feature>
<evidence type="ECO:0000259" key="1">
    <source>
        <dbReference type="Pfam" id="PF04073"/>
    </source>
</evidence>
<accession>A0A4Q8LKS0</accession>
<dbReference type="AlphaFoldDB" id="A0A4Q8LKS0"/>
<dbReference type="EMBL" id="SHMB01000002">
    <property type="protein sequence ID" value="TAA31120.1"/>
    <property type="molecule type" value="Genomic_DNA"/>
</dbReference>
<reference evidence="2 3" key="1">
    <citation type="submission" date="2019-02" db="EMBL/GenBank/DDBJ databases">
        <title>WGS of Pseudoxanthomonas species novum from clinical isolates.</title>
        <authorList>
            <person name="Bernier A.-M."/>
            <person name="Bernard K."/>
            <person name="Vachon A."/>
        </authorList>
    </citation>
    <scope>NUCLEOTIDE SEQUENCE [LARGE SCALE GENOMIC DNA]</scope>
    <source>
        <strain evidence="2 3">NML171202</strain>
    </source>
</reference>
<dbReference type="CDD" id="cd04333">
    <property type="entry name" value="ProX_deacylase"/>
    <property type="match status" value="1"/>
</dbReference>
<dbReference type="Proteomes" id="UP000291286">
    <property type="component" value="Unassembled WGS sequence"/>
</dbReference>
<dbReference type="Pfam" id="PF04073">
    <property type="entry name" value="tRNA_edit"/>
    <property type="match status" value="1"/>
</dbReference>
<comment type="caution">
    <text evidence="2">The sequence shown here is derived from an EMBL/GenBank/DDBJ whole genome shotgun (WGS) entry which is preliminary data.</text>
</comment>
<dbReference type="InterPro" id="IPR007214">
    <property type="entry name" value="YbaK/aa-tRNA-synth-assoc-dom"/>
</dbReference>
<dbReference type="InterPro" id="IPR036754">
    <property type="entry name" value="YbaK/aa-tRNA-synt-asso_dom_sf"/>
</dbReference>
<protein>
    <submittedName>
        <fullName evidence="2">YbaK/EbsC family protein</fullName>
    </submittedName>
</protein>
<evidence type="ECO:0000313" key="3">
    <source>
        <dbReference type="Proteomes" id="UP000291286"/>
    </source>
</evidence>
<dbReference type="GO" id="GO:0002161">
    <property type="term" value="F:aminoacyl-tRNA deacylase activity"/>
    <property type="evidence" value="ECO:0007669"/>
    <property type="project" value="InterPro"/>
</dbReference>